<reference evidence="2" key="1">
    <citation type="submission" date="2015-07" db="EMBL/GenBank/DDBJ databases">
        <title>Draft genome sequence of the purine-degrading Gottschalkia purinilyticum DSM 1384 (formerly Clostridium purinilyticum).</title>
        <authorList>
            <person name="Poehlein A."/>
            <person name="Schiel-Bengelsdorf B."/>
            <person name="Bengelsdorf F.R."/>
            <person name="Daniel R."/>
            <person name="Duerre P."/>
        </authorList>
    </citation>
    <scope>NUCLEOTIDE SEQUENCE [LARGE SCALE GENOMIC DNA]</scope>
    <source>
        <strain evidence="2">DSM 1384</strain>
    </source>
</reference>
<dbReference type="Gene3D" id="2.30.110.10">
    <property type="entry name" value="Electron Transport, Fmn-binding Protein, Chain A"/>
    <property type="match status" value="1"/>
</dbReference>
<evidence type="ECO:0000313" key="1">
    <source>
        <dbReference type="EMBL" id="KNF06998.1"/>
    </source>
</evidence>
<dbReference type="PANTHER" id="PTHR34071">
    <property type="entry name" value="5-NITROIMIDAZOLE ANTIBIOTICS RESISTANCE PROTEIN, NIMA-FAMILY-RELATED PROTEIN-RELATED"/>
    <property type="match status" value="1"/>
</dbReference>
<dbReference type="SUPFAM" id="SSF50475">
    <property type="entry name" value="FMN-binding split barrel"/>
    <property type="match status" value="1"/>
</dbReference>
<dbReference type="STRING" id="1503.CLPU_35c00010"/>
<gene>
    <name evidence="1" type="ORF">CLPU_35c00010</name>
</gene>
<comment type="caution">
    <text evidence="1">The sequence shown here is derived from an EMBL/GenBank/DDBJ whole genome shotgun (WGS) entry which is preliminary data.</text>
</comment>
<protein>
    <submittedName>
        <fullName evidence="1">Pyridoxamine 5'-phosphate oxidase-like protein, FMN-binding</fullName>
    </submittedName>
</protein>
<proteinExistence type="predicted"/>
<accession>A0A0L0W646</accession>
<dbReference type="RefSeq" id="WP_200898643.1">
    <property type="nucleotide sequence ID" value="NZ_LGSS01000035.1"/>
</dbReference>
<dbReference type="Pfam" id="PF12900">
    <property type="entry name" value="Pyridox_ox_2"/>
    <property type="match status" value="1"/>
</dbReference>
<dbReference type="EMBL" id="LGSS01000035">
    <property type="protein sequence ID" value="KNF06998.1"/>
    <property type="molecule type" value="Genomic_DNA"/>
</dbReference>
<dbReference type="InterPro" id="IPR012349">
    <property type="entry name" value="Split_barrel_FMN-bd"/>
</dbReference>
<dbReference type="AlphaFoldDB" id="A0A0L0W646"/>
<dbReference type="InterPro" id="IPR024747">
    <property type="entry name" value="Pyridox_Oxase-rel"/>
</dbReference>
<keyword evidence="2" id="KW-1185">Reference proteome</keyword>
<name>A0A0L0W646_GOTPU</name>
<sequence length="155" mass="17889">MYREMRRKAKETDISQSIRILENGEYGILSTIDSNNQPYGIPLSYVLKDNLLYFHCASEGHKIDNINFEDKVSFCVVGETQIQPSKFTTKYESVIVFGKAEVLEDSSEKKKALLYLCEKYSPDFLEEANVYIDKALEKTTVFRIKIEHISGKENK</sequence>
<dbReference type="Proteomes" id="UP000037267">
    <property type="component" value="Unassembled WGS sequence"/>
</dbReference>
<organism evidence="1 2">
    <name type="scientific">Gottschalkia purinilytica</name>
    <name type="common">Clostridium purinilyticum</name>
    <dbReference type="NCBI Taxonomy" id="1503"/>
    <lineage>
        <taxon>Bacteria</taxon>
        <taxon>Bacillati</taxon>
        <taxon>Bacillota</taxon>
        <taxon>Tissierellia</taxon>
        <taxon>Tissierellales</taxon>
        <taxon>Gottschalkiaceae</taxon>
        <taxon>Gottschalkia</taxon>
    </lineage>
</organism>
<dbReference type="PANTHER" id="PTHR34071:SF2">
    <property type="entry name" value="FLAVIN-NUCLEOTIDE-BINDING PROTEIN"/>
    <property type="match status" value="1"/>
</dbReference>
<evidence type="ECO:0000313" key="2">
    <source>
        <dbReference type="Proteomes" id="UP000037267"/>
    </source>
</evidence>